<feature type="compositionally biased region" description="Acidic residues" evidence="1">
    <location>
        <begin position="127"/>
        <end position="142"/>
    </location>
</feature>
<reference evidence="2 3" key="1">
    <citation type="submission" date="2024-03" db="EMBL/GenBank/DDBJ databases">
        <title>Draft genome sequence of Klenkia sp. LSe6-5.</title>
        <authorList>
            <person name="Duangmal K."/>
            <person name="Chantavorakit T."/>
        </authorList>
    </citation>
    <scope>NUCLEOTIDE SEQUENCE [LARGE SCALE GENOMIC DNA]</scope>
    <source>
        <strain evidence="2 3">LSe6-5</strain>
    </source>
</reference>
<dbReference type="EMBL" id="JBAPLU010000009">
    <property type="protein sequence ID" value="MEI4272189.1"/>
    <property type="molecule type" value="Genomic_DNA"/>
</dbReference>
<evidence type="ECO:0000313" key="2">
    <source>
        <dbReference type="EMBL" id="MEI4272189.1"/>
    </source>
</evidence>
<feature type="compositionally biased region" description="Gly residues" evidence="1">
    <location>
        <begin position="143"/>
        <end position="154"/>
    </location>
</feature>
<sequence length="387" mass="38216">MSGALTRLAARRLHVLLVEARGATAVRWAAEAELDRRGWVVAASAADADVVLVCGTPGPALAALADAVLDLLPRPADRAAAATPEEVGTALDGALARWATGGLPRAGRAAGAEDGDGDGDGGSGDGGSDDGGSDDDDGDDGGGMDMSGPGGVPLAGGAEDRDGLEMDVLHVPLGPVLPAWPAGLVLTGTLAGDVVTGAGVDVLPAAGPAPGAVPAAVPVRPPGGALRADLVARVLTLAGRADLAGRARTARGLLLAGDPSAAQRQWVRVGRAVGRSRGLRWSLRDVGALDGVLLAEHRVPAGLAGDVADRLAAALADPLSHPLDAEPLDAGSAGWPGPAPAGWRARLLGLLPGLVTGAELAGVRLVLASLPADLTAVVPEVEQVRHG</sequence>
<protein>
    <submittedName>
        <fullName evidence="2">Uncharacterized protein</fullName>
    </submittedName>
</protein>
<accession>A0ABU8DTK4</accession>
<organism evidence="2 3">
    <name type="scientific">Klenkia sesuvii</name>
    <dbReference type="NCBI Taxonomy" id="3103137"/>
    <lineage>
        <taxon>Bacteria</taxon>
        <taxon>Bacillati</taxon>
        <taxon>Actinomycetota</taxon>
        <taxon>Actinomycetes</taxon>
        <taxon>Geodermatophilales</taxon>
        <taxon>Geodermatophilaceae</taxon>
        <taxon>Klenkia</taxon>
    </lineage>
</organism>
<keyword evidence="3" id="KW-1185">Reference proteome</keyword>
<dbReference type="RefSeq" id="WP_336404325.1">
    <property type="nucleotide sequence ID" value="NZ_JBAPLU010000009.1"/>
</dbReference>
<evidence type="ECO:0000313" key="3">
    <source>
        <dbReference type="Proteomes" id="UP001361570"/>
    </source>
</evidence>
<name>A0ABU8DTK4_9ACTN</name>
<comment type="caution">
    <text evidence="2">The sequence shown here is derived from an EMBL/GenBank/DDBJ whole genome shotgun (WGS) entry which is preliminary data.</text>
</comment>
<proteinExistence type="predicted"/>
<feature type="region of interest" description="Disordered" evidence="1">
    <location>
        <begin position="105"/>
        <end position="159"/>
    </location>
</feature>
<gene>
    <name evidence="2" type="ORF">TEK04_10680</name>
</gene>
<dbReference type="Proteomes" id="UP001361570">
    <property type="component" value="Unassembled WGS sequence"/>
</dbReference>
<evidence type="ECO:0000256" key="1">
    <source>
        <dbReference type="SAM" id="MobiDB-lite"/>
    </source>
</evidence>